<dbReference type="PANTHER" id="PTHR33085">
    <property type="entry name" value="OS12G0113100 PROTEIN-RELATED"/>
    <property type="match status" value="1"/>
</dbReference>
<keyword evidence="3" id="KW-1185">Reference proteome</keyword>
<reference evidence="2" key="2">
    <citation type="submission" date="2018-04" db="EMBL/GenBank/DDBJ databases">
        <title>OnivRS2 (Oryza nivara Reference Sequence Version 2).</title>
        <authorList>
            <person name="Zhang J."/>
            <person name="Kudrna D."/>
            <person name="Lee S."/>
            <person name="Talag J."/>
            <person name="Rajasekar S."/>
            <person name="Welchert J."/>
            <person name="Hsing Y.-I."/>
            <person name="Wing R.A."/>
        </authorList>
    </citation>
    <scope>NUCLEOTIDE SEQUENCE [LARGE SCALE GENOMIC DNA]</scope>
</reference>
<dbReference type="Gramene" id="ONIVA10G05730.1">
    <property type="protein sequence ID" value="ONIVA10G05730.1"/>
    <property type="gene ID" value="ONIVA10G05730"/>
</dbReference>
<dbReference type="EnsemblPlants" id="ONIVA10G05730.1">
    <property type="protein sequence ID" value="ONIVA10G05730.1"/>
    <property type="gene ID" value="ONIVA10G05730"/>
</dbReference>
<evidence type="ECO:0000313" key="3">
    <source>
        <dbReference type="Proteomes" id="UP000006591"/>
    </source>
</evidence>
<name>A0A0E0IQR1_ORYNI</name>
<evidence type="ECO:0000313" key="2">
    <source>
        <dbReference type="EnsemblPlants" id="ONIVA10G05730.1"/>
    </source>
</evidence>
<organism evidence="2">
    <name type="scientific">Oryza nivara</name>
    <name type="common">Indian wild rice</name>
    <name type="synonym">Oryza sativa f. spontanea</name>
    <dbReference type="NCBI Taxonomy" id="4536"/>
    <lineage>
        <taxon>Eukaryota</taxon>
        <taxon>Viridiplantae</taxon>
        <taxon>Streptophyta</taxon>
        <taxon>Embryophyta</taxon>
        <taxon>Tracheophyta</taxon>
        <taxon>Spermatophyta</taxon>
        <taxon>Magnoliopsida</taxon>
        <taxon>Liliopsida</taxon>
        <taxon>Poales</taxon>
        <taxon>Poaceae</taxon>
        <taxon>BOP clade</taxon>
        <taxon>Oryzoideae</taxon>
        <taxon>Oryzeae</taxon>
        <taxon>Oryzinae</taxon>
        <taxon>Oryza</taxon>
    </lineage>
</organism>
<dbReference type="AlphaFoldDB" id="A0A0E0IQR1"/>
<dbReference type="eggNOG" id="ENOG502R1EY">
    <property type="taxonomic scope" value="Eukaryota"/>
</dbReference>
<reference evidence="2" key="1">
    <citation type="submission" date="2015-04" db="UniProtKB">
        <authorList>
            <consortium name="EnsemblPlants"/>
        </authorList>
    </citation>
    <scope>IDENTIFICATION</scope>
    <source>
        <strain evidence="2">SL10</strain>
    </source>
</reference>
<dbReference type="PANTHER" id="PTHR33085:SF37">
    <property type="entry name" value="OS12G0139800 PROTEIN"/>
    <property type="match status" value="1"/>
</dbReference>
<feature type="region of interest" description="Disordered" evidence="1">
    <location>
        <begin position="1"/>
        <end position="20"/>
    </location>
</feature>
<dbReference type="OMA" id="LETEQWA"/>
<protein>
    <submittedName>
        <fullName evidence="2">Uncharacterized protein</fullName>
    </submittedName>
</protein>
<dbReference type="InterPro" id="IPR012871">
    <property type="entry name" value="DUF1668_ORYSA"/>
</dbReference>
<dbReference type="Proteomes" id="UP000006591">
    <property type="component" value="Chromosome 10"/>
</dbReference>
<sequence>MRARMHRAPAPPVLPPHLPRLPRLRAIPTKCPTTDAVATNHSHITKHKMEEKDGDSIPRQIARTSSTESVSAVYLVVGHGVTCPAYSVFKVNPPAVVGGGGDDDGDTPVPLPQHLARLPSKHCMSFVPVRSRRHAPWIVGVGGNTGIRDYGPETIVFDTNACKVVSGPKLLSTKLCPILVPMGERICALAGMPCVTGDINFVPWFEVLDLSMARVIDNASGCCLLDCEWKPLPRPPFFPWDLTPTVYIFPPVVTVKSHVAVGSYILLSITGHGQKGTHMFDTETQQWAKLDDKDLPFIGRAIPLQGTLLFLGSSNTSDEITAYKIDVSVSSSVASPSTITAGHMYFLSIVEIQMLTYLEDEEEIVTGCKLISFDYPAGNPGFCSLNWVNNDPHISFDFPQHVGELVTIRAYSNVDYLESTRALVISNQWKQVYSIYDPLRRLSSPCLAGILKSLDQNLTAEII</sequence>
<dbReference type="Pfam" id="PF07893">
    <property type="entry name" value="DUF1668"/>
    <property type="match status" value="1"/>
</dbReference>
<evidence type="ECO:0000256" key="1">
    <source>
        <dbReference type="SAM" id="MobiDB-lite"/>
    </source>
</evidence>
<accession>A0A0E0IQR1</accession>
<proteinExistence type="predicted"/>
<feature type="compositionally biased region" description="Pro residues" evidence="1">
    <location>
        <begin position="9"/>
        <end position="19"/>
    </location>
</feature>
<dbReference type="HOGENOM" id="CLU_041856_0_1_1"/>